<evidence type="ECO:0000259" key="2">
    <source>
        <dbReference type="Pfam" id="PF22074"/>
    </source>
</evidence>
<proteinExistence type="predicted"/>
<evidence type="ECO:0008006" key="6">
    <source>
        <dbReference type="Google" id="ProtNLM"/>
    </source>
</evidence>
<dbReference type="AlphaFoldDB" id="A0AAV2IDM2"/>
<gene>
    <name evidence="4" type="ORF">GSLYS_00017673001</name>
</gene>
<reference evidence="4 5" key="1">
    <citation type="submission" date="2024-04" db="EMBL/GenBank/DDBJ databases">
        <authorList>
            <consortium name="Genoscope - CEA"/>
            <person name="William W."/>
        </authorList>
    </citation>
    <scope>NUCLEOTIDE SEQUENCE [LARGE SCALE GENOMIC DNA]</scope>
</reference>
<dbReference type="GO" id="GO:0090307">
    <property type="term" value="P:mitotic spindle assembly"/>
    <property type="evidence" value="ECO:0007669"/>
    <property type="project" value="TreeGrafter"/>
</dbReference>
<feature type="non-terminal residue" evidence="4">
    <location>
        <position position="378"/>
    </location>
</feature>
<dbReference type="GO" id="GO:0000242">
    <property type="term" value="C:pericentriolar material"/>
    <property type="evidence" value="ECO:0007669"/>
    <property type="project" value="TreeGrafter"/>
</dbReference>
<dbReference type="InterPro" id="IPR039103">
    <property type="entry name" value="Spd-2/CEP192"/>
</dbReference>
<feature type="region of interest" description="Disordered" evidence="1">
    <location>
        <begin position="350"/>
        <end position="378"/>
    </location>
</feature>
<accession>A0AAV2IDM2</accession>
<dbReference type="GO" id="GO:0005737">
    <property type="term" value="C:cytoplasm"/>
    <property type="evidence" value="ECO:0007669"/>
    <property type="project" value="TreeGrafter"/>
</dbReference>
<name>A0AAV2IDM2_LYMST</name>
<dbReference type="EMBL" id="CAXITT010000601">
    <property type="protein sequence ID" value="CAL1544160.1"/>
    <property type="molecule type" value="Genomic_DNA"/>
</dbReference>
<protein>
    <recommendedName>
        <fullName evidence="6">Major sperm protein</fullName>
    </recommendedName>
</protein>
<dbReference type="Proteomes" id="UP001497497">
    <property type="component" value="Unassembled WGS sequence"/>
</dbReference>
<comment type="caution">
    <text evidence="4">The sequence shown here is derived from an EMBL/GenBank/DDBJ whole genome shotgun (WGS) entry which is preliminary data.</text>
</comment>
<dbReference type="GO" id="GO:0019901">
    <property type="term" value="F:protein kinase binding"/>
    <property type="evidence" value="ECO:0007669"/>
    <property type="project" value="TreeGrafter"/>
</dbReference>
<dbReference type="GO" id="GO:0051298">
    <property type="term" value="P:centrosome duplication"/>
    <property type="evidence" value="ECO:0007669"/>
    <property type="project" value="InterPro"/>
</dbReference>
<evidence type="ECO:0000259" key="3">
    <source>
        <dbReference type="Pfam" id="PF22076"/>
    </source>
</evidence>
<organism evidence="4 5">
    <name type="scientific">Lymnaea stagnalis</name>
    <name type="common">Great pond snail</name>
    <name type="synonym">Helix stagnalis</name>
    <dbReference type="NCBI Taxonomy" id="6523"/>
    <lineage>
        <taxon>Eukaryota</taxon>
        <taxon>Metazoa</taxon>
        <taxon>Spiralia</taxon>
        <taxon>Lophotrochozoa</taxon>
        <taxon>Mollusca</taxon>
        <taxon>Gastropoda</taxon>
        <taxon>Heterobranchia</taxon>
        <taxon>Euthyneura</taxon>
        <taxon>Panpulmonata</taxon>
        <taxon>Hygrophila</taxon>
        <taxon>Lymnaeoidea</taxon>
        <taxon>Lymnaeidae</taxon>
        <taxon>Lymnaea</taxon>
    </lineage>
</organism>
<evidence type="ECO:0000313" key="5">
    <source>
        <dbReference type="Proteomes" id="UP001497497"/>
    </source>
</evidence>
<dbReference type="Pfam" id="PF22074">
    <property type="entry name" value="Cep192_D5"/>
    <property type="match status" value="1"/>
</dbReference>
<feature type="domain" description="Cep192-like" evidence="3">
    <location>
        <begin position="203"/>
        <end position="298"/>
    </location>
</feature>
<dbReference type="GO" id="GO:0090222">
    <property type="term" value="P:centrosome-templated microtubule nucleation"/>
    <property type="evidence" value="ECO:0007669"/>
    <property type="project" value="InterPro"/>
</dbReference>
<dbReference type="InterPro" id="IPR054091">
    <property type="entry name" value="Cep192-like_D5"/>
</dbReference>
<evidence type="ECO:0000313" key="4">
    <source>
        <dbReference type="EMBL" id="CAL1544160.1"/>
    </source>
</evidence>
<dbReference type="GO" id="GO:0071539">
    <property type="term" value="P:protein localization to centrosome"/>
    <property type="evidence" value="ECO:0007669"/>
    <property type="project" value="InterPro"/>
</dbReference>
<feature type="domain" description="Cep192-like" evidence="2">
    <location>
        <begin position="1"/>
        <end position="98"/>
    </location>
</feature>
<dbReference type="InterPro" id="IPR054092">
    <property type="entry name" value="Cep192-like_D6"/>
</dbReference>
<dbReference type="PANTHER" id="PTHR16029:SF11">
    <property type="entry name" value="CENTROSOMAL PROTEIN OF 192 KDA"/>
    <property type="match status" value="1"/>
</dbReference>
<sequence length="378" mass="41104">MGDMVSGQSIIRKIVVSNTGVRSCFIKAALTDVSGHEFQPNRGTIMPPGLLMPPGDSKELVVMLNPTQKEINMCGCGRALVAVLELMYGDEVNRQLFIAQPGKAPKHFLDKFDIPMMSSHKELFNIEMKNIQSHGDNYSLLKKSTSKLSIGVYGMSMKAKHPGSPTLATKLTASPVVRSPAYPSRPVLTQVNSNISQADKNKDEWIVAPSEIHLNVGDTSSKDTVQVINFSSNEISFSVDCDENISVMPKVGTVQSKATTMLNISPNLSHPGFKESASLYGLVRVHSQNQIKYIKVYVTHKPVRLSQAATEKHISTSKQVTTSFAAPSVALPSYPVEYPSKLSADKVSARPLGAINPPQPTTAHRQTDRSFAVIQASD</sequence>
<evidence type="ECO:0000256" key="1">
    <source>
        <dbReference type="SAM" id="MobiDB-lite"/>
    </source>
</evidence>
<dbReference type="Pfam" id="PF22076">
    <property type="entry name" value="Cep192_D6"/>
    <property type="match status" value="1"/>
</dbReference>
<dbReference type="GO" id="GO:0005814">
    <property type="term" value="C:centriole"/>
    <property type="evidence" value="ECO:0007669"/>
    <property type="project" value="TreeGrafter"/>
</dbReference>
<keyword evidence="5" id="KW-1185">Reference proteome</keyword>
<dbReference type="PANTHER" id="PTHR16029">
    <property type="entry name" value="CENTROSOMAL PROTEIN OF 192 KDA"/>
    <property type="match status" value="1"/>
</dbReference>